<evidence type="ECO:0000313" key="8">
    <source>
        <dbReference type="EMBL" id="BAQ57225.1"/>
    </source>
</evidence>
<dbReference type="KEGG" id="lae:LBAT_0836"/>
<dbReference type="PIRSF" id="PIRSF006483">
    <property type="entry name" value="Membrane_protein_YitT"/>
    <property type="match status" value="1"/>
</dbReference>
<comment type="subcellular location">
    <subcellularLocation>
        <location evidence="1">Cell membrane</location>
        <topology evidence="1">Multi-pass membrane protein</topology>
    </subcellularLocation>
</comment>
<dbReference type="GO" id="GO:0005886">
    <property type="term" value="C:plasma membrane"/>
    <property type="evidence" value="ECO:0007669"/>
    <property type="project" value="UniProtKB-SubCell"/>
</dbReference>
<reference evidence="8 9" key="1">
    <citation type="submission" date="2015-03" db="EMBL/GenBank/DDBJ databases">
        <title>Complete genome sequence of Lactobacillus acetotolerans NBRC 13120.</title>
        <authorList>
            <person name="Toh H."/>
            <person name="Morita H."/>
            <person name="Fujita N."/>
        </authorList>
    </citation>
    <scope>NUCLEOTIDE SEQUENCE [LARGE SCALE GENOMIC DNA]</scope>
    <source>
        <strain evidence="8 9">NBRC 13120</strain>
    </source>
</reference>
<evidence type="ECO:0000259" key="7">
    <source>
        <dbReference type="Pfam" id="PF10035"/>
    </source>
</evidence>
<feature type="transmembrane region" description="Helical" evidence="6">
    <location>
        <begin position="164"/>
        <end position="185"/>
    </location>
</feature>
<dbReference type="Proteomes" id="UP000035709">
    <property type="component" value="Chromosome"/>
</dbReference>
<protein>
    <recommendedName>
        <fullName evidence="7">DUF2179 domain-containing protein</fullName>
    </recommendedName>
</protein>
<evidence type="ECO:0000256" key="1">
    <source>
        <dbReference type="ARBA" id="ARBA00004651"/>
    </source>
</evidence>
<evidence type="ECO:0000256" key="4">
    <source>
        <dbReference type="ARBA" id="ARBA00022989"/>
    </source>
</evidence>
<dbReference type="PATRIC" id="fig|1600.4.peg.858"/>
<dbReference type="InterPro" id="IPR019264">
    <property type="entry name" value="DUF2179"/>
</dbReference>
<proteinExistence type="predicted"/>
<sequence>MDQLDRFNRRYNFLPKISAAFFYSLAVAVALNFFWTPGHMYSSGITGFAQLINTLSERYLPFTLTTSMMYFALNVPLFIVGWTKIGHKFTYFTVTTVILGSIMMHLIHPINMHLDPLVCAIFGGMINGLGTGFALKNGISTGGIDIIGIVIRQKTGTSYGKVNILINLIIIAAAGFVFGWTRAFYSALTIFINGRVIDAVYTQHQKMQVMVVTSHPQAIIDGIQDRMHRGITILHDAEGAYSHIEKTVLVTIIDRYDMYDILNIVKKADPYAFMSVSEDERVYGRFKEQEIV</sequence>
<accession>A0A0D6A460</accession>
<dbReference type="CDD" id="cd16380">
    <property type="entry name" value="YitT_C"/>
    <property type="match status" value="1"/>
</dbReference>
<dbReference type="Gene3D" id="3.30.70.120">
    <property type="match status" value="1"/>
</dbReference>
<dbReference type="InterPro" id="IPR003740">
    <property type="entry name" value="YitT"/>
</dbReference>
<evidence type="ECO:0000256" key="2">
    <source>
        <dbReference type="ARBA" id="ARBA00022475"/>
    </source>
</evidence>
<dbReference type="OrthoDB" id="2417289at2"/>
<dbReference type="Pfam" id="PF10035">
    <property type="entry name" value="DUF2179"/>
    <property type="match status" value="1"/>
</dbReference>
<feature type="transmembrane region" description="Helical" evidence="6">
    <location>
        <begin position="20"/>
        <end position="39"/>
    </location>
</feature>
<evidence type="ECO:0000256" key="3">
    <source>
        <dbReference type="ARBA" id="ARBA00022692"/>
    </source>
</evidence>
<dbReference type="AlphaFoldDB" id="A0A0D6A460"/>
<keyword evidence="9" id="KW-1185">Reference proteome</keyword>
<dbReference type="Pfam" id="PF02588">
    <property type="entry name" value="YitT_membrane"/>
    <property type="match status" value="1"/>
</dbReference>
<gene>
    <name evidence="8" type="ORF">LBAT_0836</name>
</gene>
<keyword evidence="3 6" id="KW-0812">Transmembrane</keyword>
<dbReference type="EMBL" id="AP014808">
    <property type="protein sequence ID" value="BAQ57225.1"/>
    <property type="molecule type" value="Genomic_DNA"/>
</dbReference>
<keyword evidence="5 6" id="KW-0472">Membrane</keyword>
<feature type="transmembrane region" description="Helical" evidence="6">
    <location>
        <begin position="89"/>
        <end position="107"/>
    </location>
</feature>
<evidence type="ECO:0000256" key="5">
    <source>
        <dbReference type="ARBA" id="ARBA00023136"/>
    </source>
</evidence>
<evidence type="ECO:0000256" key="6">
    <source>
        <dbReference type="SAM" id="Phobius"/>
    </source>
</evidence>
<dbReference type="InterPro" id="IPR051461">
    <property type="entry name" value="UPF0750_membrane"/>
</dbReference>
<dbReference type="PANTHER" id="PTHR33545:SF5">
    <property type="entry name" value="UPF0750 MEMBRANE PROTEIN YITT"/>
    <property type="match status" value="1"/>
</dbReference>
<evidence type="ECO:0000313" key="9">
    <source>
        <dbReference type="Proteomes" id="UP000035709"/>
    </source>
</evidence>
<dbReference type="RefSeq" id="WP_060459430.1">
    <property type="nucleotide sequence ID" value="NZ_AP014808.1"/>
</dbReference>
<name>A0A0D6A460_9LACO</name>
<dbReference type="PANTHER" id="PTHR33545">
    <property type="entry name" value="UPF0750 MEMBRANE PROTEIN YITT-RELATED"/>
    <property type="match status" value="1"/>
</dbReference>
<dbReference type="InterPro" id="IPR015867">
    <property type="entry name" value="N-reg_PII/ATP_PRibTrfase_C"/>
</dbReference>
<organism evidence="8 9">
    <name type="scientific">Lactobacillus acetotolerans</name>
    <dbReference type="NCBI Taxonomy" id="1600"/>
    <lineage>
        <taxon>Bacteria</taxon>
        <taxon>Bacillati</taxon>
        <taxon>Bacillota</taxon>
        <taxon>Bacilli</taxon>
        <taxon>Lactobacillales</taxon>
        <taxon>Lactobacillaceae</taxon>
        <taxon>Lactobacillus</taxon>
    </lineage>
</organism>
<dbReference type="STRING" id="1600.LBAT_0836"/>
<keyword evidence="4 6" id="KW-1133">Transmembrane helix</keyword>
<feature type="domain" description="DUF2179" evidence="7">
    <location>
        <begin position="229"/>
        <end position="284"/>
    </location>
</feature>
<feature type="transmembrane region" description="Helical" evidence="6">
    <location>
        <begin position="59"/>
        <end position="82"/>
    </location>
</feature>
<keyword evidence="2" id="KW-1003">Cell membrane</keyword>